<accession>A0ACB9NT59</accession>
<evidence type="ECO:0000313" key="2">
    <source>
        <dbReference type="Proteomes" id="UP001057402"/>
    </source>
</evidence>
<name>A0ACB9NT59_9MYRT</name>
<evidence type="ECO:0000313" key="1">
    <source>
        <dbReference type="EMBL" id="KAI4339206.1"/>
    </source>
</evidence>
<reference evidence="2" key="1">
    <citation type="journal article" date="2023" name="Front. Plant Sci.">
        <title>Chromosomal-level genome assembly of Melastoma candidum provides insights into trichome evolution.</title>
        <authorList>
            <person name="Zhong Y."/>
            <person name="Wu W."/>
            <person name="Sun C."/>
            <person name="Zou P."/>
            <person name="Liu Y."/>
            <person name="Dai S."/>
            <person name="Zhou R."/>
        </authorList>
    </citation>
    <scope>NUCLEOTIDE SEQUENCE [LARGE SCALE GENOMIC DNA]</scope>
</reference>
<sequence>MFDFSTKSVIVKKAPWYIKGKLRFAYHGLLLDTSRHYLPIEVIKHVLDSMSYAKLNVLHRHIIDEQSFPLEVPTYPKLWQGAYSRWEWYTVEDACDIVKLALRESGIYVRRVYVFVLISIFFIDRGKGYPELSPSSSCREPLDLLAFGIVSTFNVNTLLGVRSFATKASGILSLDHLDVPWGKVYSAEPLEGITDPSKQNLVLGGEACMWGETADPSNVLQTIWPRAAAAAESLWSKQEAIPTTNLNMIAPPRLHYFRCLLNSRGIQAAPVTNMMARSKPYGPNSCYDQLDTESTSLNHRLRDSKPSRPSHFSSSQVKSSSAGAMSPAKADPTKKADPKAQALKAAKAVKSGGGFKKKVKKIRTSVTFHRPRTLKKERNPKYPRISAPGRNKLDHYQILKYPLTTESAMKKIEDNNTLVFIVDIRADKKKIKDAVKKMYDIQTKKVNTLIRPDGTKKAYVRLTPDYDALDVANKIGII</sequence>
<proteinExistence type="predicted"/>
<gene>
    <name evidence="1" type="ORF">MLD38_024170</name>
</gene>
<keyword evidence="2" id="KW-1185">Reference proteome</keyword>
<protein>
    <submittedName>
        <fullName evidence="1">Uncharacterized protein</fullName>
    </submittedName>
</protein>
<organism evidence="1 2">
    <name type="scientific">Melastoma candidum</name>
    <dbReference type="NCBI Taxonomy" id="119954"/>
    <lineage>
        <taxon>Eukaryota</taxon>
        <taxon>Viridiplantae</taxon>
        <taxon>Streptophyta</taxon>
        <taxon>Embryophyta</taxon>
        <taxon>Tracheophyta</taxon>
        <taxon>Spermatophyta</taxon>
        <taxon>Magnoliopsida</taxon>
        <taxon>eudicotyledons</taxon>
        <taxon>Gunneridae</taxon>
        <taxon>Pentapetalae</taxon>
        <taxon>rosids</taxon>
        <taxon>malvids</taxon>
        <taxon>Myrtales</taxon>
        <taxon>Melastomataceae</taxon>
        <taxon>Melastomatoideae</taxon>
        <taxon>Melastomateae</taxon>
        <taxon>Melastoma</taxon>
    </lineage>
</organism>
<comment type="caution">
    <text evidence="1">The sequence shown here is derived from an EMBL/GenBank/DDBJ whole genome shotgun (WGS) entry which is preliminary data.</text>
</comment>
<dbReference type="EMBL" id="CM042886">
    <property type="protein sequence ID" value="KAI4339206.1"/>
    <property type="molecule type" value="Genomic_DNA"/>
</dbReference>
<dbReference type="Proteomes" id="UP001057402">
    <property type="component" value="Chromosome 7"/>
</dbReference>